<evidence type="ECO:0000256" key="1">
    <source>
        <dbReference type="ARBA" id="ARBA00004308"/>
    </source>
</evidence>
<evidence type="ECO:0000256" key="4">
    <source>
        <dbReference type="SAM" id="MobiDB-lite"/>
    </source>
</evidence>
<dbReference type="GO" id="GO:0030117">
    <property type="term" value="C:membrane coat"/>
    <property type="evidence" value="ECO:0007669"/>
    <property type="project" value="UniProtKB-ARBA"/>
</dbReference>
<keyword evidence="2" id="KW-0813">Transport</keyword>
<organism evidence="6 7">
    <name type="scientific">Pichia kluyveri</name>
    <name type="common">Yeast</name>
    <dbReference type="NCBI Taxonomy" id="36015"/>
    <lineage>
        <taxon>Eukaryota</taxon>
        <taxon>Fungi</taxon>
        <taxon>Dikarya</taxon>
        <taxon>Ascomycota</taxon>
        <taxon>Saccharomycotina</taxon>
        <taxon>Pichiomycetes</taxon>
        <taxon>Pichiales</taxon>
        <taxon>Pichiaceae</taxon>
        <taxon>Pichia</taxon>
    </lineage>
</organism>
<accession>A0AAV5R024</accession>
<keyword evidence="3" id="KW-0472">Membrane</keyword>
<dbReference type="PROSITE" id="PS51072">
    <property type="entry name" value="MHD"/>
    <property type="match status" value="1"/>
</dbReference>
<feature type="region of interest" description="Disordered" evidence="4">
    <location>
        <begin position="92"/>
        <end position="131"/>
    </location>
</feature>
<sequence length="656" mass="73519">MGLLDAIYILDNEYLPVLHFPLTNTSIGHSIPPIIVSNSIASANNENNSNGSSSNNNNNSNFILIDNNTILVWCLVDRVYFAVTGEIRPSTIDVVSDDEEEEEEEEEEEVSSNNDSDSDTNKSSLNDKTTKSVKQPKIKNYIANSYNPLQYISFLEILVDATKLMLQTSILSPHKIQINSHRIIMLLQELVDASVPFIIDLNQLRELLPNDSIIDKIVSATKQIQNNAASSISNIKNVNISSPSLTSVSGNSHNNNFSRNSNTSTFKYSTILEKSGNPIPWRKIDIKNIQNEIFLDLYESIDIIVTPSINNNKQKHKSKKHNKYTTNGSSFFNSNNDYSINNECYQKATIHGHMNLTTSLSDNPILDIQLNIPSIFNLNNCYPSLHKSINKSIWKNSNGKSIQLIPPDEKCKLLSYNIDLIELNHENEDDLNINKYIGLINVQLIKGLGIKMNEFEISIDTGNSINSHISNNGSSSSVLKDIKDLSIEIILPDTSNLLIDSNKLEKNVISSNNFNDKDNLNNYNYNNKEYGSKDSISNDNTNLKVLRNSTGTIIRTETGNYEWKFDSDIVVGGKFTLRASVSDDDDDDTNDGNDVNNDNHNNKSLLFPKFLKVKYKHYGSVPSGIKVKSINLIDSINPKPFKGVKYISSSGDYIIR</sequence>
<evidence type="ECO:0000256" key="2">
    <source>
        <dbReference type="ARBA" id="ARBA00022448"/>
    </source>
</evidence>
<dbReference type="InterPro" id="IPR011012">
    <property type="entry name" value="Longin-like_dom_sf"/>
</dbReference>
<keyword evidence="7" id="KW-1185">Reference proteome</keyword>
<dbReference type="InterPro" id="IPR028565">
    <property type="entry name" value="MHD"/>
</dbReference>
<dbReference type="SUPFAM" id="SSF64356">
    <property type="entry name" value="SNARE-like"/>
    <property type="match status" value="1"/>
</dbReference>
<proteinExistence type="predicted"/>
<name>A0AAV5R024_PICKL</name>
<dbReference type="AlphaFoldDB" id="A0AAV5R024"/>
<dbReference type="Pfam" id="PF00928">
    <property type="entry name" value="Adap_comp_sub"/>
    <property type="match status" value="1"/>
</dbReference>
<comment type="subcellular location">
    <subcellularLocation>
        <location evidence="1">Endomembrane system</location>
    </subcellularLocation>
</comment>
<comment type="caution">
    <text evidence="6">The sequence shown here is derived from an EMBL/GenBank/DDBJ whole genome shotgun (WGS) entry which is preliminary data.</text>
</comment>
<evidence type="ECO:0000256" key="3">
    <source>
        <dbReference type="ARBA" id="ARBA00023136"/>
    </source>
</evidence>
<dbReference type="InterPro" id="IPR050431">
    <property type="entry name" value="Adaptor_comp_med_subunit"/>
</dbReference>
<dbReference type="InterPro" id="IPR036168">
    <property type="entry name" value="AP2_Mu_C_sf"/>
</dbReference>
<evidence type="ECO:0000313" key="6">
    <source>
        <dbReference type="EMBL" id="GMM44612.1"/>
    </source>
</evidence>
<protein>
    <submittedName>
        <fullName evidence="6">Apm3 protein</fullName>
    </submittedName>
</protein>
<evidence type="ECO:0000259" key="5">
    <source>
        <dbReference type="PROSITE" id="PS51072"/>
    </source>
</evidence>
<dbReference type="GO" id="GO:0012505">
    <property type="term" value="C:endomembrane system"/>
    <property type="evidence" value="ECO:0007669"/>
    <property type="project" value="UniProtKB-SubCell"/>
</dbReference>
<dbReference type="Gene3D" id="2.60.40.1170">
    <property type="entry name" value="Mu homology domain, subdomain B"/>
    <property type="match status" value="3"/>
</dbReference>
<feature type="compositionally biased region" description="Acidic residues" evidence="4">
    <location>
        <begin position="95"/>
        <end position="110"/>
    </location>
</feature>
<evidence type="ECO:0000313" key="7">
    <source>
        <dbReference type="Proteomes" id="UP001378960"/>
    </source>
</evidence>
<dbReference type="EMBL" id="BTGB01000001">
    <property type="protein sequence ID" value="GMM44612.1"/>
    <property type="molecule type" value="Genomic_DNA"/>
</dbReference>
<gene>
    <name evidence="6" type="ORF">DAPK24_011870</name>
</gene>
<reference evidence="6 7" key="1">
    <citation type="journal article" date="2023" name="Elife">
        <title>Identification of key yeast species and microbe-microbe interactions impacting larval growth of Drosophila in the wild.</title>
        <authorList>
            <person name="Mure A."/>
            <person name="Sugiura Y."/>
            <person name="Maeda R."/>
            <person name="Honda K."/>
            <person name="Sakurai N."/>
            <person name="Takahashi Y."/>
            <person name="Watada M."/>
            <person name="Katoh T."/>
            <person name="Gotoh A."/>
            <person name="Gotoh Y."/>
            <person name="Taniguchi I."/>
            <person name="Nakamura K."/>
            <person name="Hayashi T."/>
            <person name="Katayama T."/>
            <person name="Uemura T."/>
            <person name="Hattori Y."/>
        </authorList>
    </citation>
    <scope>NUCLEOTIDE SEQUENCE [LARGE SCALE GENOMIC DNA]</scope>
    <source>
        <strain evidence="6 7">PK-24</strain>
    </source>
</reference>
<feature type="domain" description="MHD" evidence="5">
    <location>
        <begin position="321"/>
        <end position="656"/>
    </location>
</feature>
<dbReference type="PANTHER" id="PTHR10529">
    <property type="entry name" value="AP COMPLEX SUBUNIT MU"/>
    <property type="match status" value="1"/>
</dbReference>
<dbReference type="SUPFAM" id="SSF49447">
    <property type="entry name" value="Second domain of Mu2 adaptin subunit (ap50) of ap2 adaptor"/>
    <property type="match status" value="1"/>
</dbReference>
<dbReference type="Proteomes" id="UP001378960">
    <property type="component" value="Unassembled WGS sequence"/>
</dbReference>